<protein>
    <recommendedName>
        <fullName evidence="4">DUF3592 domain-containing protein</fullName>
    </recommendedName>
</protein>
<proteinExistence type="predicted"/>
<keyword evidence="1" id="KW-0812">Transmembrane</keyword>
<name>A0ABP6S4N0_9ACTN</name>
<dbReference type="EMBL" id="BAAAYL010000001">
    <property type="protein sequence ID" value="GAA3368076.1"/>
    <property type="molecule type" value="Genomic_DNA"/>
</dbReference>
<feature type="transmembrane region" description="Helical" evidence="1">
    <location>
        <begin position="134"/>
        <end position="161"/>
    </location>
</feature>
<dbReference type="Proteomes" id="UP001499990">
    <property type="component" value="Unassembled WGS sequence"/>
</dbReference>
<evidence type="ECO:0008006" key="4">
    <source>
        <dbReference type="Google" id="ProtNLM"/>
    </source>
</evidence>
<comment type="caution">
    <text evidence="2">The sequence shown here is derived from an EMBL/GenBank/DDBJ whole genome shotgun (WGS) entry which is preliminary data.</text>
</comment>
<keyword evidence="1" id="KW-0472">Membrane</keyword>
<accession>A0ABP6S4N0</accession>
<keyword evidence="3" id="KW-1185">Reference proteome</keyword>
<reference evidence="3" key="1">
    <citation type="journal article" date="2019" name="Int. J. Syst. Evol. Microbiol.">
        <title>The Global Catalogue of Microorganisms (GCM) 10K type strain sequencing project: providing services to taxonomists for standard genome sequencing and annotation.</title>
        <authorList>
            <consortium name="The Broad Institute Genomics Platform"/>
            <consortium name="The Broad Institute Genome Sequencing Center for Infectious Disease"/>
            <person name="Wu L."/>
            <person name="Ma J."/>
        </authorList>
    </citation>
    <scope>NUCLEOTIDE SEQUENCE [LARGE SCALE GENOMIC DNA]</scope>
    <source>
        <strain evidence="3">JCM 9651</strain>
    </source>
</reference>
<evidence type="ECO:0000313" key="3">
    <source>
        <dbReference type="Proteomes" id="UP001499990"/>
    </source>
</evidence>
<gene>
    <name evidence="2" type="ORF">GCM10020367_04980</name>
</gene>
<evidence type="ECO:0000313" key="2">
    <source>
        <dbReference type="EMBL" id="GAA3368076.1"/>
    </source>
</evidence>
<evidence type="ECO:0000256" key="1">
    <source>
        <dbReference type="SAM" id="Phobius"/>
    </source>
</evidence>
<keyword evidence="1" id="KW-1133">Transmembrane helix</keyword>
<organism evidence="2 3">
    <name type="scientific">Streptomyces sannanensis</name>
    <dbReference type="NCBI Taxonomy" id="285536"/>
    <lineage>
        <taxon>Bacteria</taxon>
        <taxon>Bacillati</taxon>
        <taxon>Actinomycetota</taxon>
        <taxon>Actinomycetes</taxon>
        <taxon>Kitasatosporales</taxon>
        <taxon>Streptomycetaceae</taxon>
        <taxon>Streptomyces</taxon>
    </lineage>
</organism>
<sequence length="162" mass="17268">MLDAFRSLNRRSLGLSLALGAHLDGRVMYVHLAGSGSTYFVPHALLALGVSGVLASVAWRLFALRARGVRVRGVCVKHTYAKNGVAVVARFQTASGETFRCLGPARAVASARVGEPIDVVYDPRRPKNAEVHPVSYGVAYSLSILALIIAVPGLGILYWILG</sequence>
<feature type="transmembrane region" description="Helical" evidence="1">
    <location>
        <begin position="39"/>
        <end position="62"/>
    </location>
</feature>